<evidence type="ECO:0000313" key="7">
    <source>
        <dbReference type="Proteomes" id="UP000184510"/>
    </source>
</evidence>
<name>A0A1M6J2Z1_9BACT</name>
<keyword evidence="4 6" id="KW-0067">ATP-binding</keyword>
<dbReference type="PROSITE" id="PS50893">
    <property type="entry name" value="ABC_TRANSPORTER_2"/>
    <property type="match status" value="1"/>
</dbReference>
<evidence type="ECO:0000313" key="6">
    <source>
        <dbReference type="EMBL" id="SHJ41037.1"/>
    </source>
</evidence>
<sequence>MNDQPCAIDICDVRKRYKGKVEALRGINLKVPKGQIFGLLGPNGAGKSTLLKILLTIIKPTRCKGVLLGHPVGHKPTLKKVGYLPEHARFPEYLTGRQVIAYSAGLCDVPRKFAKKREGELLEFVGMCAWADRKMETYSKGMKQRIGLAQSLVNDPEIVFLDEPTDGVDPQGRREMRNVLKELKDQGRTVFINSHMLGELEMVCDSVAILSQGEVIKQGNLDALMNEDVKYSMRYHGQIPSDLLEDLEQEESLTIGEGLIEARVGDASDIQHVIDALRLRGIVIEELRQTRQSLEDLFMAAVEGVGPGGYVGANK</sequence>
<evidence type="ECO:0000256" key="2">
    <source>
        <dbReference type="ARBA" id="ARBA00022448"/>
    </source>
</evidence>
<keyword evidence="2" id="KW-0813">Transport</keyword>
<dbReference type="GO" id="GO:0005524">
    <property type="term" value="F:ATP binding"/>
    <property type="evidence" value="ECO:0007669"/>
    <property type="project" value="UniProtKB-KW"/>
</dbReference>
<dbReference type="InParanoid" id="A0A1M6J2Z1"/>
<evidence type="ECO:0000259" key="5">
    <source>
        <dbReference type="PROSITE" id="PS50893"/>
    </source>
</evidence>
<evidence type="ECO:0000256" key="3">
    <source>
        <dbReference type="ARBA" id="ARBA00022741"/>
    </source>
</evidence>
<dbReference type="Pfam" id="PF00005">
    <property type="entry name" value="ABC_tran"/>
    <property type="match status" value="1"/>
</dbReference>
<dbReference type="PROSITE" id="PS00211">
    <property type="entry name" value="ABC_TRANSPORTER_1"/>
    <property type="match status" value="1"/>
</dbReference>
<feature type="domain" description="ABC transporter" evidence="5">
    <location>
        <begin position="8"/>
        <end position="237"/>
    </location>
</feature>
<dbReference type="OrthoDB" id="9804819at2"/>
<dbReference type="Proteomes" id="UP000184510">
    <property type="component" value="Unassembled WGS sequence"/>
</dbReference>
<keyword evidence="3" id="KW-0547">Nucleotide-binding</keyword>
<gene>
    <name evidence="6" type="ORF">SAMN02745181_1991</name>
</gene>
<dbReference type="CDD" id="cd03230">
    <property type="entry name" value="ABC_DR_subfamily_A"/>
    <property type="match status" value="1"/>
</dbReference>
<evidence type="ECO:0000256" key="4">
    <source>
        <dbReference type="ARBA" id="ARBA00022840"/>
    </source>
</evidence>
<protein>
    <submittedName>
        <fullName evidence="6">ABC-2 type transport system ATP-binding protein</fullName>
    </submittedName>
</protein>
<dbReference type="STRING" id="1123071.SAMN02745181_1991"/>
<dbReference type="SMART" id="SM00382">
    <property type="entry name" value="AAA"/>
    <property type="match status" value="1"/>
</dbReference>
<dbReference type="Gene3D" id="3.40.50.300">
    <property type="entry name" value="P-loop containing nucleotide triphosphate hydrolases"/>
    <property type="match status" value="1"/>
</dbReference>
<accession>A0A1M6J2Z1</accession>
<proteinExistence type="inferred from homology"/>
<keyword evidence="7" id="KW-1185">Reference proteome</keyword>
<dbReference type="SUPFAM" id="SSF52540">
    <property type="entry name" value="P-loop containing nucleoside triphosphate hydrolases"/>
    <property type="match status" value="1"/>
</dbReference>
<dbReference type="InterPro" id="IPR003439">
    <property type="entry name" value="ABC_transporter-like_ATP-bd"/>
</dbReference>
<reference evidence="6 7" key="1">
    <citation type="submission" date="2016-11" db="EMBL/GenBank/DDBJ databases">
        <authorList>
            <person name="Jaros S."/>
            <person name="Januszkiewicz K."/>
            <person name="Wedrychowicz H."/>
        </authorList>
    </citation>
    <scope>NUCLEOTIDE SEQUENCE [LARGE SCALE GENOMIC DNA]</scope>
    <source>
        <strain evidence="6 7">DSM 18772</strain>
    </source>
</reference>
<dbReference type="EMBL" id="FQYR01000003">
    <property type="protein sequence ID" value="SHJ41037.1"/>
    <property type="molecule type" value="Genomic_DNA"/>
</dbReference>
<dbReference type="InterPro" id="IPR003593">
    <property type="entry name" value="AAA+_ATPase"/>
</dbReference>
<dbReference type="AlphaFoldDB" id="A0A1M6J2Z1"/>
<dbReference type="PANTHER" id="PTHR43335">
    <property type="entry name" value="ABC TRANSPORTER, ATP-BINDING PROTEIN"/>
    <property type="match status" value="1"/>
</dbReference>
<dbReference type="FunCoup" id="A0A1M6J2Z1">
    <property type="interactions" value="236"/>
</dbReference>
<evidence type="ECO:0000256" key="1">
    <source>
        <dbReference type="ARBA" id="ARBA00005417"/>
    </source>
</evidence>
<dbReference type="InterPro" id="IPR017871">
    <property type="entry name" value="ABC_transporter-like_CS"/>
</dbReference>
<comment type="similarity">
    <text evidence="1">Belongs to the ABC transporter superfamily.</text>
</comment>
<dbReference type="RefSeq" id="WP_143183560.1">
    <property type="nucleotide sequence ID" value="NZ_FQYR01000003.1"/>
</dbReference>
<dbReference type="InterPro" id="IPR027417">
    <property type="entry name" value="P-loop_NTPase"/>
</dbReference>
<dbReference type="GO" id="GO:0016887">
    <property type="term" value="F:ATP hydrolysis activity"/>
    <property type="evidence" value="ECO:0007669"/>
    <property type="project" value="InterPro"/>
</dbReference>
<organism evidence="6 7">
    <name type="scientific">Rubritalea squalenifaciens DSM 18772</name>
    <dbReference type="NCBI Taxonomy" id="1123071"/>
    <lineage>
        <taxon>Bacteria</taxon>
        <taxon>Pseudomonadati</taxon>
        <taxon>Verrucomicrobiota</taxon>
        <taxon>Verrucomicrobiia</taxon>
        <taxon>Verrucomicrobiales</taxon>
        <taxon>Rubritaleaceae</taxon>
        <taxon>Rubritalea</taxon>
    </lineage>
</organism>